<evidence type="ECO:0000256" key="3">
    <source>
        <dbReference type="ARBA" id="ARBA00022786"/>
    </source>
</evidence>
<feature type="domain" description="Ubiquitin-like protease family profile" evidence="7">
    <location>
        <begin position="452"/>
        <end position="646"/>
    </location>
</feature>
<evidence type="ECO:0000313" key="9">
    <source>
        <dbReference type="Proteomes" id="UP000249390"/>
    </source>
</evidence>
<evidence type="ECO:0000256" key="4">
    <source>
        <dbReference type="ARBA" id="ARBA00022801"/>
    </source>
</evidence>
<dbReference type="AlphaFoldDB" id="A0A328DIZ0"/>
<dbReference type="PANTHER" id="PTHR47764:SF4">
    <property type="entry name" value="UBIQUITIN-LIKE-SPECIFIC PROTEASE 2B ISOFORM X1-RELATED"/>
    <property type="match status" value="1"/>
</dbReference>
<evidence type="ECO:0000259" key="7">
    <source>
        <dbReference type="PROSITE" id="PS50600"/>
    </source>
</evidence>
<keyword evidence="4" id="KW-0378">Hydrolase</keyword>
<feature type="compositionally biased region" description="Basic and acidic residues" evidence="6">
    <location>
        <begin position="964"/>
        <end position="981"/>
    </location>
</feature>
<comment type="function">
    <text evidence="5">Protease that catalyzes two essential functions in the SUMO pathway: processing of full-length SUMOs to their mature forms and deconjugation of SUMO from targeted proteins.</text>
</comment>
<keyword evidence="3" id="KW-0833">Ubl conjugation pathway</keyword>
<dbReference type="InterPro" id="IPR003653">
    <property type="entry name" value="Peptidase_C48_C"/>
</dbReference>
<dbReference type="Pfam" id="PF02902">
    <property type="entry name" value="Peptidase_C48"/>
    <property type="match status" value="1"/>
</dbReference>
<organism evidence="8 9">
    <name type="scientific">Cuscuta australis</name>
    <dbReference type="NCBI Taxonomy" id="267555"/>
    <lineage>
        <taxon>Eukaryota</taxon>
        <taxon>Viridiplantae</taxon>
        <taxon>Streptophyta</taxon>
        <taxon>Embryophyta</taxon>
        <taxon>Tracheophyta</taxon>
        <taxon>Spermatophyta</taxon>
        <taxon>Magnoliopsida</taxon>
        <taxon>eudicotyledons</taxon>
        <taxon>Gunneridae</taxon>
        <taxon>Pentapetalae</taxon>
        <taxon>asterids</taxon>
        <taxon>lamiids</taxon>
        <taxon>Solanales</taxon>
        <taxon>Convolvulaceae</taxon>
        <taxon>Cuscuteae</taxon>
        <taxon>Cuscuta</taxon>
        <taxon>Cuscuta subgen. Grammica</taxon>
        <taxon>Cuscuta sect. Cleistogrammica</taxon>
    </lineage>
</organism>
<protein>
    <recommendedName>
        <fullName evidence="7">Ubiquitin-like protease family profile domain-containing protein</fullName>
    </recommendedName>
</protein>
<dbReference type="InterPro" id="IPR057375">
    <property type="entry name" value="ULP2A/B_PH"/>
</dbReference>
<evidence type="ECO:0000256" key="2">
    <source>
        <dbReference type="ARBA" id="ARBA00022670"/>
    </source>
</evidence>
<dbReference type="Proteomes" id="UP000249390">
    <property type="component" value="Unassembled WGS sequence"/>
</dbReference>
<name>A0A328DIZ0_9ASTE</name>
<comment type="similarity">
    <text evidence="1">Belongs to the peptidase C48 family.</text>
</comment>
<evidence type="ECO:0000256" key="1">
    <source>
        <dbReference type="ARBA" id="ARBA00005234"/>
    </source>
</evidence>
<feature type="region of interest" description="Disordered" evidence="6">
    <location>
        <begin position="1"/>
        <end position="62"/>
    </location>
</feature>
<feature type="compositionally biased region" description="Polar residues" evidence="6">
    <location>
        <begin position="1"/>
        <end position="12"/>
    </location>
</feature>
<dbReference type="Pfam" id="PF25352">
    <property type="entry name" value="PH_ULP"/>
    <property type="match status" value="1"/>
</dbReference>
<evidence type="ECO:0000256" key="6">
    <source>
        <dbReference type="SAM" id="MobiDB-lite"/>
    </source>
</evidence>
<keyword evidence="9" id="KW-1185">Reference proteome</keyword>
<dbReference type="FunFam" id="3.30.310.130:FF:000006">
    <property type="entry name" value="Probable ubiquitin-like-specific protease 2B"/>
    <property type="match status" value="1"/>
</dbReference>
<evidence type="ECO:0000313" key="8">
    <source>
        <dbReference type="EMBL" id="RAL44269.1"/>
    </source>
</evidence>
<dbReference type="SUPFAM" id="SSF54001">
    <property type="entry name" value="Cysteine proteinases"/>
    <property type="match status" value="1"/>
</dbReference>
<feature type="region of interest" description="Disordered" evidence="6">
    <location>
        <begin position="952"/>
        <end position="981"/>
    </location>
</feature>
<gene>
    <name evidence="8" type="ORF">DM860_015629</name>
</gene>
<accession>A0A328DIZ0</accession>
<dbReference type="GO" id="GO:0006508">
    <property type="term" value="P:proteolysis"/>
    <property type="evidence" value="ECO:0007669"/>
    <property type="project" value="UniProtKB-KW"/>
</dbReference>
<feature type="compositionally biased region" description="Basic and acidic residues" evidence="6">
    <location>
        <begin position="13"/>
        <end position="23"/>
    </location>
</feature>
<evidence type="ECO:0000256" key="5">
    <source>
        <dbReference type="ARBA" id="ARBA00057729"/>
    </source>
</evidence>
<dbReference type="PROSITE" id="PS50600">
    <property type="entry name" value="ULP_PROTEASE"/>
    <property type="match status" value="1"/>
</dbReference>
<dbReference type="EMBL" id="NQVE01000146">
    <property type="protein sequence ID" value="RAL44269.1"/>
    <property type="molecule type" value="Genomic_DNA"/>
</dbReference>
<dbReference type="PANTHER" id="PTHR47764">
    <property type="entry name" value="UBIQUITIN-LIKE-SPECIFIC PROTEASE 2B-RELATED"/>
    <property type="match status" value="1"/>
</dbReference>
<sequence>MEVCSNTGTSSPKDNRQASKESEYNDGSADEVPDSNERLSANYYNTERTSELDGGEQTNPTDQELLIDGSVDEVPDNNERMSATTKIVLNKNGVHCSLDAEYYNLERMPVLDGGQQTNSTDQELHVRPNVMSEIFFTQLDGSCNTRRVSLKDNLHVSRESQSDDGLVDAVSDTIESKDYYKMEKTSALDGGQQLNSTDQELLCSRPNALSGLFYTQLKGSSNAGTASPKDNQDASREALFDDGSVDALTNMSERMSANAPTSSASPSNHDLYETPSENHYSHWEMGKNMSIVFHPDLIYYREAYYTDCLVNFRNNCIEVEGSAVCGDSGTFSTQLAIDDINQIQLEHCARVDSGQFKIHVIPRCSEQSETDHETSEIEEMQFFVHDPGLSEKCEAIRSLNEYEAVWNSISVVNGHCEGVQNDKFEASSKIYFPSCDESFEEVIYPKGDSDAVSISKRDFDLLQPDTFVNDTIIDFYIMYLKNKLQPEKRHRYHFFNSFFFRKLADLDKDPSSAFDGKAAFLRVRKWTRKVNLFEKDFVFIPVNYNLHWSLIVICHPGEVANLEADNLRKLSRVPCILHMDSLRGSHTGLKDLFQSYLWEEWKERLKEFCQDVSPKFLNLRFVSLEVPQQQNLCDCGLFLLHYVECFLEEDPADINPFSITKSSHFLSRDWFHYDEPYCKRSHIQRLIHDLLPTSPCENSPSGESEACVPFNPNDIELSSHPFGSPKSYQKDLRCHQTSQGYDINGLSASLSMLDKQCESISPLVLRDSSYETEADLQARLDMHFGFISVPFGEDKMPSIQEVDEGGGAFVYVPTSNGTGLADPGRAVASEAFEFPYSSRDDDDDVTPATSWKKNVSSIDDEKNELEATVDGKCEAIEKERTSDHPSSTLPRDTKCFFTDSVPSAASNNTVSDKAEPRCATADAPSHVQNGAGNSLTENSLELTRVSFVCDDAEQPPAKRIRQMSPEEREVELKALPEDLHL</sequence>
<reference evidence="8 9" key="1">
    <citation type="submission" date="2018-06" db="EMBL/GenBank/DDBJ databases">
        <title>The Genome of Cuscuta australis (Dodder) Provides Insight into the Evolution of Plant Parasitism.</title>
        <authorList>
            <person name="Liu H."/>
        </authorList>
    </citation>
    <scope>NUCLEOTIDE SEQUENCE [LARGE SCALE GENOMIC DNA]</scope>
    <source>
        <strain evidence="9">cv. Yunnan</strain>
        <tissue evidence="8">Vines</tissue>
    </source>
</reference>
<feature type="compositionally biased region" description="Polar residues" evidence="6">
    <location>
        <begin position="38"/>
        <end position="47"/>
    </location>
</feature>
<comment type="caution">
    <text evidence="8">The sequence shown here is derived from an EMBL/GenBank/DDBJ whole genome shotgun (WGS) entry which is preliminary data.</text>
</comment>
<keyword evidence="2" id="KW-0645">Protease</keyword>
<proteinExistence type="inferred from homology"/>
<dbReference type="Gene3D" id="1.10.418.20">
    <property type="match status" value="1"/>
</dbReference>
<dbReference type="GO" id="GO:0008234">
    <property type="term" value="F:cysteine-type peptidase activity"/>
    <property type="evidence" value="ECO:0007669"/>
    <property type="project" value="InterPro"/>
</dbReference>
<dbReference type="Gene3D" id="3.30.310.130">
    <property type="entry name" value="Ubiquitin-related"/>
    <property type="match status" value="1"/>
</dbReference>
<dbReference type="InterPro" id="IPR038765">
    <property type="entry name" value="Papain-like_cys_pep_sf"/>
</dbReference>